<evidence type="ECO:0000256" key="2">
    <source>
        <dbReference type="ARBA" id="ARBA00022692"/>
    </source>
</evidence>
<feature type="region of interest" description="Disordered" evidence="5">
    <location>
        <begin position="106"/>
        <end position="140"/>
    </location>
</feature>
<dbReference type="PANTHER" id="PTHR22950">
    <property type="entry name" value="AMINO ACID TRANSPORTER"/>
    <property type="match status" value="1"/>
</dbReference>
<dbReference type="PANTHER" id="PTHR22950:SF682">
    <property type="entry name" value="TRANSMEMBRANE AMINO ACID TRANSPORTER FAMILY PROTEIN"/>
    <property type="match status" value="1"/>
</dbReference>
<evidence type="ECO:0000313" key="9">
    <source>
        <dbReference type="Proteomes" id="UP000266841"/>
    </source>
</evidence>
<dbReference type="eggNOG" id="KOG1305">
    <property type="taxonomic scope" value="Eukaryota"/>
</dbReference>
<dbReference type="Proteomes" id="UP000266841">
    <property type="component" value="Unassembled WGS sequence"/>
</dbReference>
<keyword evidence="4 6" id="KW-0472">Membrane</keyword>
<dbReference type="InterPro" id="IPR013057">
    <property type="entry name" value="AA_transpt_TM"/>
</dbReference>
<dbReference type="EMBL" id="AGNL01045676">
    <property type="protein sequence ID" value="EJK48582.1"/>
    <property type="molecule type" value="Genomic_DNA"/>
</dbReference>
<feature type="transmembrane region" description="Helical" evidence="6">
    <location>
        <begin position="258"/>
        <end position="282"/>
    </location>
</feature>
<feature type="transmembrane region" description="Helical" evidence="6">
    <location>
        <begin position="7"/>
        <end position="25"/>
    </location>
</feature>
<evidence type="ECO:0000256" key="4">
    <source>
        <dbReference type="ARBA" id="ARBA00023136"/>
    </source>
</evidence>
<dbReference type="GO" id="GO:0016020">
    <property type="term" value="C:membrane"/>
    <property type="evidence" value="ECO:0007669"/>
    <property type="project" value="UniProtKB-SubCell"/>
</dbReference>
<feature type="transmembrane region" description="Helical" evidence="6">
    <location>
        <begin position="179"/>
        <end position="206"/>
    </location>
</feature>
<reference evidence="8 9" key="1">
    <citation type="journal article" date="2012" name="Genome Biol.">
        <title>Genome and low-iron response of an oceanic diatom adapted to chronic iron limitation.</title>
        <authorList>
            <person name="Lommer M."/>
            <person name="Specht M."/>
            <person name="Roy A.S."/>
            <person name="Kraemer L."/>
            <person name="Andreson R."/>
            <person name="Gutowska M.A."/>
            <person name="Wolf J."/>
            <person name="Bergner S.V."/>
            <person name="Schilhabel M.B."/>
            <person name="Klostermeier U.C."/>
            <person name="Beiko R.G."/>
            <person name="Rosenstiel P."/>
            <person name="Hippler M."/>
            <person name="Laroche J."/>
        </authorList>
    </citation>
    <scope>NUCLEOTIDE SEQUENCE [LARGE SCALE GENOMIC DNA]</scope>
    <source>
        <strain evidence="8 9">CCMP1005</strain>
    </source>
</reference>
<keyword evidence="3 6" id="KW-1133">Transmembrane helix</keyword>
<proteinExistence type="predicted"/>
<protein>
    <recommendedName>
        <fullName evidence="7">Amino acid transporter transmembrane domain-containing protein</fullName>
    </recommendedName>
</protein>
<comment type="caution">
    <text evidence="8">The sequence shown here is derived from an EMBL/GenBank/DDBJ whole genome shotgun (WGS) entry which is preliminary data.</text>
</comment>
<dbReference type="OrthoDB" id="28208at2759"/>
<gene>
    <name evidence="8" type="ORF">THAOC_32606</name>
</gene>
<evidence type="ECO:0000256" key="6">
    <source>
        <dbReference type="SAM" id="Phobius"/>
    </source>
</evidence>
<evidence type="ECO:0000313" key="8">
    <source>
        <dbReference type="EMBL" id="EJK48582.1"/>
    </source>
</evidence>
<comment type="subcellular location">
    <subcellularLocation>
        <location evidence="1">Membrane</location>
        <topology evidence="1">Multi-pass membrane protein</topology>
    </subcellularLocation>
</comment>
<evidence type="ECO:0000256" key="3">
    <source>
        <dbReference type="ARBA" id="ARBA00022989"/>
    </source>
</evidence>
<organism evidence="8 9">
    <name type="scientific">Thalassiosira oceanica</name>
    <name type="common">Marine diatom</name>
    <dbReference type="NCBI Taxonomy" id="159749"/>
    <lineage>
        <taxon>Eukaryota</taxon>
        <taxon>Sar</taxon>
        <taxon>Stramenopiles</taxon>
        <taxon>Ochrophyta</taxon>
        <taxon>Bacillariophyta</taxon>
        <taxon>Coscinodiscophyceae</taxon>
        <taxon>Thalassiosirophycidae</taxon>
        <taxon>Thalassiosirales</taxon>
        <taxon>Thalassiosiraceae</taxon>
        <taxon>Thalassiosira</taxon>
    </lineage>
</organism>
<evidence type="ECO:0000256" key="1">
    <source>
        <dbReference type="ARBA" id="ARBA00004141"/>
    </source>
</evidence>
<feature type="domain" description="Amino acid transporter transmembrane" evidence="7">
    <location>
        <begin position="2"/>
        <end position="212"/>
    </location>
</feature>
<keyword evidence="9" id="KW-1185">Reference proteome</keyword>
<feature type="transmembrane region" description="Helical" evidence="6">
    <location>
        <begin position="45"/>
        <end position="67"/>
    </location>
</feature>
<evidence type="ECO:0000256" key="5">
    <source>
        <dbReference type="SAM" id="MobiDB-lite"/>
    </source>
</evidence>
<dbReference type="Pfam" id="PF01490">
    <property type="entry name" value="Aa_trans"/>
    <property type="match status" value="1"/>
</dbReference>
<name>K0RPC6_THAOC</name>
<keyword evidence="2 6" id="KW-0812">Transmembrane</keyword>
<feature type="transmembrane region" description="Helical" evidence="6">
    <location>
        <begin position="226"/>
        <end position="246"/>
    </location>
</feature>
<evidence type="ECO:0000259" key="7">
    <source>
        <dbReference type="Pfam" id="PF01490"/>
    </source>
</evidence>
<dbReference type="GO" id="GO:0015179">
    <property type="term" value="F:L-amino acid transmembrane transporter activity"/>
    <property type="evidence" value="ECO:0007669"/>
    <property type="project" value="TreeGrafter"/>
</dbReference>
<dbReference type="AlphaFoldDB" id="K0RPC6"/>
<sequence length="284" mass="30954">MSDITKSGVLLCMVLYICIGMFGYLEFSFDVDDNILNNYGADSGNLMILASAFVCVAIVVAFPFNILPARVTLKLMYDRARRGGRCRVWSTCAGCLYPNPRTHSQDEINDGANTSYQSHENPEETPVDRANMPLLEDGDGERSARQFKPLTVPHMSMMGEEIEFSSHVAEGESSPVEHFVLTLLLSGSALIAALLVPGISVVFGLMGGTASSGEFHCHIQQWSLASAYQFYLPQVISFILPGQFMLSSDDLTPKQRFLAQLLLYGGIVVGLLTTGVTVQGMFAS</sequence>
<accession>K0RPC6</accession>